<dbReference type="Pfam" id="PF00155">
    <property type="entry name" value="Aminotran_1_2"/>
    <property type="match status" value="1"/>
</dbReference>
<dbReference type="InterPro" id="IPR004838">
    <property type="entry name" value="NHTrfase_class1_PyrdxlP-BS"/>
</dbReference>
<evidence type="ECO:0000256" key="6">
    <source>
        <dbReference type="RuleBase" id="RU000481"/>
    </source>
</evidence>
<dbReference type="InterPro" id="IPR050596">
    <property type="entry name" value="AspAT/PAT-like"/>
</dbReference>
<keyword evidence="5" id="KW-0663">Pyridoxal phosphate</keyword>
<dbReference type="PANTHER" id="PTHR46383:SF1">
    <property type="entry name" value="ASPARTATE AMINOTRANSFERASE"/>
    <property type="match status" value="1"/>
</dbReference>
<comment type="similarity">
    <text evidence="2 6">Belongs to the class-I pyridoxal-phosphate-dependent aminotransferase family.</text>
</comment>
<evidence type="ECO:0000313" key="9">
    <source>
        <dbReference type="Proteomes" id="UP001207408"/>
    </source>
</evidence>
<keyword evidence="3 6" id="KW-0032">Aminotransferase</keyword>
<accession>A0AAE3MGY9</accession>
<protein>
    <recommendedName>
        <fullName evidence="6">Aminotransferase</fullName>
        <ecNumber evidence="6">2.6.1.-</ecNumber>
    </recommendedName>
</protein>
<dbReference type="GO" id="GO:0006520">
    <property type="term" value="P:amino acid metabolic process"/>
    <property type="evidence" value="ECO:0007669"/>
    <property type="project" value="InterPro"/>
</dbReference>
<proteinExistence type="inferred from homology"/>
<sequence>MNISERLANVNESATLAMSQKSRELQALGHDVINLSIGQPDFNTPDHIKEAAKKAIDDNVSKYTPVPGLPVLRDAVCEKFKRDNGLDFSPSQIVVSNGAKQSIANVILSLTGPGDEVIIPAPYWVSYVEIVNLAQASNVIVEAGIDQDFKITPEQLEEAITPKTKMFLFSSPSNPTGSLYTREELKALAEVFMRYPHVIVVSDEIYELITFQGQHESIAQFKELQDRVVVVNGVSKGYAMTGWRIGYIAAPQWIADACNKLQGQYTSGACSISQMASVAALTGTQQPSFKMKEVFIRRRDLVVKMAKEIKGMKVNIPQGAFYLFPEVDYFFGKSCNGYMINNASDLALYLLETAYVATVTGEAFGSPKCLRFSYATSDELLMEALKRIKIALDKLE</sequence>
<dbReference type="AlphaFoldDB" id="A0AAE3MGY9"/>
<dbReference type="PANTHER" id="PTHR46383">
    <property type="entry name" value="ASPARTATE AMINOTRANSFERASE"/>
    <property type="match status" value="1"/>
</dbReference>
<feature type="domain" description="Aminotransferase class I/classII large" evidence="7">
    <location>
        <begin position="31"/>
        <end position="388"/>
    </location>
</feature>
<reference evidence="8" key="1">
    <citation type="submission" date="2022-10" db="EMBL/GenBank/DDBJ databases">
        <authorList>
            <person name="Yu W.X."/>
        </authorList>
    </citation>
    <scope>NUCLEOTIDE SEQUENCE</scope>
    <source>
        <strain evidence="8">D04</strain>
    </source>
</reference>
<dbReference type="SUPFAM" id="SSF53383">
    <property type="entry name" value="PLP-dependent transferases"/>
    <property type="match status" value="1"/>
</dbReference>
<evidence type="ECO:0000259" key="7">
    <source>
        <dbReference type="Pfam" id="PF00155"/>
    </source>
</evidence>
<dbReference type="InterPro" id="IPR015424">
    <property type="entry name" value="PyrdxlP-dep_Trfase"/>
</dbReference>
<evidence type="ECO:0000256" key="5">
    <source>
        <dbReference type="ARBA" id="ARBA00022898"/>
    </source>
</evidence>
<organism evidence="8 9">
    <name type="scientific">Plebeiibacterium marinum</name>
    <dbReference type="NCBI Taxonomy" id="2992111"/>
    <lineage>
        <taxon>Bacteria</taxon>
        <taxon>Pseudomonadati</taxon>
        <taxon>Bacteroidota</taxon>
        <taxon>Bacteroidia</taxon>
        <taxon>Marinilabiliales</taxon>
        <taxon>Marinilabiliaceae</taxon>
        <taxon>Plebeiibacterium</taxon>
    </lineage>
</organism>
<dbReference type="EC" id="2.6.1.-" evidence="6"/>
<dbReference type="Gene3D" id="3.90.1150.10">
    <property type="entry name" value="Aspartate Aminotransferase, domain 1"/>
    <property type="match status" value="1"/>
</dbReference>
<dbReference type="CDD" id="cd00609">
    <property type="entry name" value="AAT_like"/>
    <property type="match status" value="1"/>
</dbReference>
<name>A0AAE3MGY9_9BACT</name>
<comment type="cofactor">
    <cofactor evidence="1 6">
        <name>pyridoxal 5'-phosphate</name>
        <dbReference type="ChEBI" id="CHEBI:597326"/>
    </cofactor>
</comment>
<dbReference type="Gene3D" id="3.40.640.10">
    <property type="entry name" value="Type I PLP-dependent aspartate aminotransferase-like (Major domain)"/>
    <property type="match status" value="1"/>
</dbReference>
<dbReference type="GO" id="GO:0008483">
    <property type="term" value="F:transaminase activity"/>
    <property type="evidence" value="ECO:0007669"/>
    <property type="project" value="UniProtKB-KW"/>
</dbReference>
<evidence type="ECO:0000256" key="4">
    <source>
        <dbReference type="ARBA" id="ARBA00022679"/>
    </source>
</evidence>
<dbReference type="InterPro" id="IPR015422">
    <property type="entry name" value="PyrdxlP-dep_Trfase_small"/>
</dbReference>
<dbReference type="RefSeq" id="WP_301202038.1">
    <property type="nucleotide sequence ID" value="NZ_JAPDPI010000052.1"/>
</dbReference>
<dbReference type="GO" id="GO:0030170">
    <property type="term" value="F:pyridoxal phosphate binding"/>
    <property type="evidence" value="ECO:0007669"/>
    <property type="project" value="InterPro"/>
</dbReference>
<dbReference type="EMBL" id="JAPDPI010000052">
    <property type="protein sequence ID" value="MCW3807604.1"/>
    <property type="molecule type" value="Genomic_DNA"/>
</dbReference>
<dbReference type="InterPro" id="IPR015421">
    <property type="entry name" value="PyrdxlP-dep_Trfase_major"/>
</dbReference>
<evidence type="ECO:0000256" key="3">
    <source>
        <dbReference type="ARBA" id="ARBA00022576"/>
    </source>
</evidence>
<dbReference type="InterPro" id="IPR004839">
    <property type="entry name" value="Aminotransferase_I/II_large"/>
</dbReference>
<comment type="caution">
    <text evidence="8">The sequence shown here is derived from an EMBL/GenBank/DDBJ whole genome shotgun (WGS) entry which is preliminary data.</text>
</comment>
<evidence type="ECO:0000256" key="1">
    <source>
        <dbReference type="ARBA" id="ARBA00001933"/>
    </source>
</evidence>
<dbReference type="FunFam" id="3.40.640.10:FF:000033">
    <property type="entry name" value="Aspartate aminotransferase"/>
    <property type="match status" value="1"/>
</dbReference>
<evidence type="ECO:0000313" key="8">
    <source>
        <dbReference type="EMBL" id="MCW3807604.1"/>
    </source>
</evidence>
<gene>
    <name evidence="8" type="ORF">OM074_18400</name>
</gene>
<dbReference type="PROSITE" id="PS00105">
    <property type="entry name" value="AA_TRANSFER_CLASS_1"/>
    <property type="match status" value="1"/>
</dbReference>
<keyword evidence="9" id="KW-1185">Reference proteome</keyword>
<dbReference type="Proteomes" id="UP001207408">
    <property type="component" value="Unassembled WGS sequence"/>
</dbReference>
<keyword evidence="4 6" id="KW-0808">Transferase</keyword>
<evidence type="ECO:0000256" key="2">
    <source>
        <dbReference type="ARBA" id="ARBA00007441"/>
    </source>
</evidence>